<dbReference type="NCBIfam" id="TIGR04042">
    <property type="entry name" value="MSMEG_0570_fam"/>
    <property type="match status" value="1"/>
</dbReference>
<protein>
    <recommendedName>
        <fullName evidence="3">MSMEG_0570 family nitrogen starvation response protein</fullName>
    </recommendedName>
</protein>
<dbReference type="RefSeq" id="WP_344125065.1">
    <property type="nucleotide sequence ID" value="NZ_BAAALT010000003.1"/>
</dbReference>
<comment type="caution">
    <text evidence="1">The sequence shown here is derived from an EMBL/GenBank/DDBJ whole genome shotgun (WGS) entry which is preliminary data.</text>
</comment>
<dbReference type="Proteomes" id="UP001500218">
    <property type="component" value="Unassembled WGS sequence"/>
</dbReference>
<dbReference type="InterPro" id="IPR023846">
    <property type="entry name" value="CHP04042_MSMEG0570"/>
</dbReference>
<name>A0ABN2LCB5_9ACTN</name>
<dbReference type="EMBL" id="BAAALT010000003">
    <property type="protein sequence ID" value="GAA1783123.1"/>
    <property type="molecule type" value="Genomic_DNA"/>
</dbReference>
<evidence type="ECO:0000313" key="2">
    <source>
        <dbReference type="Proteomes" id="UP001500218"/>
    </source>
</evidence>
<gene>
    <name evidence="1" type="ORF">GCM10009682_01460</name>
</gene>
<accession>A0ABN2LCB5</accession>
<organism evidence="1 2">
    <name type="scientific">Luedemannella flava</name>
    <dbReference type="NCBI Taxonomy" id="349316"/>
    <lineage>
        <taxon>Bacteria</taxon>
        <taxon>Bacillati</taxon>
        <taxon>Actinomycetota</taxon>
        <taxon>Actinomycetes</taxon>
        <taxon>Micromonosporales</taxon>
        <taxon>Micromonosporaceae</taxon>
        <taxon>Luedemannella</taxon>
    </lineage>
</organism>
<evidence type="ECO:0008006" key="3">
    <source>
        <dbReference type="Google" id="ProtNLM"/>
    </source>
</evidence>
<keyword evidence="2" id="KW-1185">Reference proteome</keyword>
<proteinExistence type="predicted"/>
<sequence>MPEMYFLVRWPDGADQRCYSPSTVVEDFFVPGGTYPLADFLDRSRQALAIASERVRAKYGFGCTSAAEQLAEIEAAAAAYPPDATVTVTALTDADGVPR</sequence>
<reference evidence="1 2" key="1">
    <citation type="journal article" date="2019" name="Int. J. Syst. Evol. Microbiol.">
        <title>The Global Catalogue of Microorganisms (GCM) 10K type strain sequencing project: providing services to taxonomists for standard genome sequencing and annotation.</title>
        <authorList>
            <consortium name="The Broad Institute Genomics Platform"/>
            <consortium name="The Broad Institute Genome Sequencing Center for Infectious Disease"/>
            <person name="Wu L."/>
            <person name="Ma J."/>
        </authorList>
    </citation>
    <scope>NUCLEOTIDE SEQUENCE [LARGE SCALE GENOMIC DNA]</scope>
    <source>
        <strain evidence="1 2">JCM 13250</strain>
    </source>
</reference>
<evidence type="ECO:0000313" key="1">
    <source>
        <dbReference type="EMBL" id="GAA1783123.1"/>
    </source>
</evidence>